<comment type="caution">
    <text evidence="1">The sequence shown here is derived from an EMBL/GenBank/DDBJ whole genome shotgun (WGS) entry which is preliminary data.</text>
</comment>
<gene>
    <name evidence="1" type="ORF">EZV62_024118</name>
</gene>
<reference evidence="2" key="1">
    <citation type="journal article" date="2019" name="Gigascience">
        <title>De novo genome assembly of the endangered Acer yangbiense, a plant species with extremely small populations endemic to Yunnan Province, China.</title>
        <authorList>
            <person name="Yang J."/>
            <person name="Wariss H.M."/>
            <person name="Tao L."/>
            <person name="Zhang R."/>
            <person name="Yun Q."/>
            <person name="Hollingsworth P."/>
            <person name="Dao Z."/>
            <person name="Luo G."/>
            <person name="Guo H."/>
            <person name="Ma Y."/>
            <person name="Sun W."/>
        </authorList>
    </citation>
    <scope>NUCLEOTIDE SEQUENCE [LARGE SCALE GENOMIC DNA]</scope>
    <source>
        <strain evidence="2">cv. Malutang</strain>
    </source>
</reference>
<evidence type="ECO:0000313" key="2">
    <source>
        <dbReference type="Proteomes" id="UP000323000"/>
    </source>
</evidence>
<dbReference type="AlphaFoldDB" id="A0A5C7H3M6"/>
<protein>
    <submittedName>
        <fullName evidence="1">Uncharacterized protein</fullName>
    </submittedName>
</protein>
<name>A0A5C7H3M6_9ROSI</name>
<accession>A0A5C7H3M6</accession>
<keyword evidence="2" id="KW-1185">Reference proteome</keyword>
<dbReference type="EMBL" id="VAHF01000011">
    <property type="protein sequence ID" value="TXG51594.1"/>
    <property type="molecule type" value="Genomic_DNA"/>
</dbReference>
<dbReference type="Proteomes" id="UP000323000">
    <property type="component" value="Chromosome 11"/>
</dbReference>
<organism evidence="1 2">
    <name type="scientific">Acer yangbiense</name>
    <dbReference type="NCBI Taxonomy" id="1000413"/>
    <lineage>
        <taxon>Eukaryota</taxon>
        <taxon>Viridiplantae</taxon>
        <taxon>Streptophyta</taxon>
        <taxon>Embryophyta</taxon>
        <taxon>Tracheophyta</taxon>
        <taxon>Spermatophyta</taxon>
        <taxon>Magnoliopsida</taxon>
        <taxon>eudicotyledons</taxon>
        <taxon>Gunneridae</taxon>
        <taxon>Pentapetalae</taxon>
        <taxon>rosids</taxon>
        <taxon>malvids</taxon>
        <taxon>Sapindales</taxon>
        <taxon>Sapindaceae</taxon>
        <taxon>Hippocastanoideae</taxon>
        <taxon>Acereae</taxon>
        <taxon>Acer</taxon>
    </lineage>
</organism>
<sequence>MIKPCSGSMDRTPPKEILWKTFPHRLFFGYESTRTWGPGGGAFMNPESNSEDRTYMCMYRITLEQFNDVLLNENSLGCDMSSPLFDTSDLNSVVTTKGSMCLELLKKGRYKNVVYMGKECDIPILTMTCPLTDVESFKSGKLPLRAPCIKYANTLIKGLVEGKQLSEEEAMAYIHEASTKPLKEMVTMHY</sequence>
<proteinExistence type="predicted"/>
<dbReference type="OrthoDB" id="424012at2759"/>
<evidence type="ECO:0000313" key="1">
    <source>
        <dbReference type="EMBL" id="TXG51594.1"/>
    </source>
</evidence>